<evidence type="ECO:0000313" key="7">
    <source>
        <dbReference type="Proteomes" id="UP001168528"/>
    </source>
</evidence>
<accession>A0ABT8RGJ2</accession>
<dbReference type="Pfam" id="PF00239">
    <property type="entry name" value="Resolvase"/>
    <property type="match status" value="1"/>
</dbReference>
<dbReference type="SMART" id="SM00857">
    <property type="entry name" value="Resolvase"/>
    <property type="match status" value="1"/>
</dbReference>
<evidence type="ECO:0000256" key="2">
    <source>
        <dbReference type="ARBA" id="ARBA00023125"/>
    </source>
</evidence>
<evidence type="ECO:0000256" key="3">
    <source>
        <dbReference type="ARBA" id="ARBA00023172"/>
    </source>
</evidence>
<sequence>MKVGYARVSTQEQILDLQLDALEKHGCSKIYTDKVSGMKAHKPEFEKLMSYVREGDTIVIWKLDRLGRSTKGLLELVEMLSKKGINLISLNDPIDTTSPSGVLVFQIFCALAEHERNVIIQRTKAGLQAARARGRKGGRPQGLAPKYQKIANAVGELYELNKQSTTQIMQYFGIGSRRTLYKILRFAGVEVKEFSKATREN</sequence>
<dbReference type="InterPro" id="IPR036162">
    <property type="entry name" value="Resolvase-like_N_sf"/>
</dbReference>
<reference evidence="6" key="1">
    <citation type="submission" date="2023-07" db="EMBL/GenBank/DDBJ databases">
        <title>The genome sequence of Rhodocytophaga aerolata KACC 12507.</title>
        <authorList>
            <person name="Zhang X."/>
        </authorList>
    </citation>
    <scope>NUCLEOTIDE SEQUENCE</scope>
    <source>
        <strain evidence="6">KACC 12507</strain>
    </source>
</reference>
<evidence type="ECO:0000256" key="4">
    <source>
        <dbReference type="PROSITE-ProRule" id="PRU10137"/>
    </source>
</evidence>
<dbReference type="InterPro" id="IPR006119">
    <property type="entry name" value="Resolv_N"/>
</dbReference>
<dbReference type="EMBL" id="JAUKPO010000042">
    <property type="protein sequence ID" value="MDO1451099.1"/>
    <property type="molecule type" value="Genomic_DNA"/>
</dbReference>
<dbReference type="RefSeq" id="WP_302041898.1">
    <property type="nucleotide sequence ID" value="NZ_JAUKPO010000042.1"/>
</dbReference>
<comment type="caution">
    <text evidence="6">The sequence shown here is derived from an EMBL/GenBank/DDBJ whole genome shotgun (WGS) entry which is preliminary data.</text>
</comment>
<organism evidence="6 7">
    <name type="scientific">Rhodocytophaga aerolata</name>
    <dbReference type="NCBI Taxonomy" id="455078"/>
    <lineage>
        <taxon>Bacteria</taxon>
        <taxon>Pseudomonadati</taxon>
        <taxon>Bacteroidota</taxon>
        <taxon>Cytophagia</taxon>
        <taxon>Cytophagales</taxon>
        <taxon>Rhodocytophagaceae</taxon>
        <taxon>Rhodocytophaga</taxon>
    </lineage>
</organism>
<dbReference type="InterPro" id="IPR006118">
    <property type="entry name" value="Recombinase_CS"/>
</dbReference>
<dbReference type="PANTHER" id="PTHR30461:SF2">
    <property type="entry name" value="SERINE RECOMBINASE PINE-RELATED"/>
    <property type="match status" value="1"/>
</dbReference>
<gene>
    <name evidence="6" type="ORF">Q0590_32800</name>
</gene>
<dbReference type="Gene3D" id="3.40.50.1390">
    <property type="entry name" value="Resolvase, N-terminal catalytic domain"/>
    <property type="match status" value="1"/>
</dbReference>
<dbReference type="SUPFAM" id="SSF53041">
    <property type="entry name" value="Resolvase-like"/>
    <property type="match status" value="1"/>
</dbReference>
<dbReference type="Proteomes" id="UP001168528">
    <property type="component" value="Unassembled WGS sequence"/>
</dbReference>
<protein>
    <submittedName>
        <fullName evidence="6">Recombinase family protein</fullName>
    </submittedName>
</protein>
<keyword evidence="1" id="KW-0229">DNA integration</keyword>
<feature type="domain" description="Resolvase/invertase-type recombinase catalytic" evidence="5">
    <location>
        <begin position="1"/>
        <end position="134"/>
    </location>
</feature>
<dbReference type="PROSITE" id="PS00397">
    <property type="entry name" value="RECOMBINASES_1"/>
    <property type="match status" value="1"/>
</dbReference>
<dbReference type="PROSITE" id="PS51736">
    <property type="entry name" value="RECOMBINASES_3"/>
    <property type="match status" value="1"/>
</dbReference>
<evidence type="ECO:0000313" key="6">
    <source>
        <dbReference type="EMBL" id="MDO1451099.1"/>
    </source>
</evidence>
<proteinExistence type="predicted"/>
<keyword evidence="2" id="KW-0238">DNA-binding</keyword>
<name>A0ABT8RGJ2_9BACT</name>
<keyword evidence="3" id="KW-0233">DNA recombination</keyword>
<feature type="active site" description="O-(5'-phospho-DNA)-serine intermediate" evidence="4">
    <location>
        <position position="9"/>
    </location>
</feature>
<dbReference type="PANTHER" id="PTHR30461">
    <property type="entry name" value="DNA-INVERTASE FROM LAMBDOID PROPHAGE"/>
    <property type="match status" value="1"/>
</dbReference>
<dbReference type="PROSITE" id="PS00398">
    <property type="entry name" value="RECOMBINASES_2"/>
    <property type="match status" value="1"/>
</dbReference>
<dbReference type="CDD" id="cd03768">
    <property type="entry name" value="SR_ResInv"/>
    <property type="match status" value="1"/>
</dbReference>
<dbReference type="InterPro" id="IPR050639">
    <property type="entry name" value="SSR_resolvase"/>
</dbReference>
<evidence type="ECO:0000259" key="5">
    <source>
        <dbReference type="PROSITE" id="PS51736"/>
    </source>
</evidence>
<keyword evidence="7" id="KW-1185">Reference proteome</keyword>
<evidence type="ECO:0000256" key="1">
    <source>
        <dbReference type="ARBA" id="ARBA00022908"/>
    </source>
</evidence>